<feature type="transmembrane region" description="Helical" evidence="1">
    <location>
        <begin position="47"/>
        <end position="71"/>
    </location>
</feature>
<accession>A0A1M6C910</accession>
<evidence type="ECO:0000313" key="2">
    <source>
        <dbReference type="EMBL" id="SHI57234.1"/>
    </source>
</evidence>
<protein>
    <submittedName>
        <fullName evidence="2">Uncharacterized protein</fullName>
    </submittedName>
</protein>
<organism evidence="2 3">
    <name type="scientific">Muricoccus roseus</name>
    <dbReference type="NCBI Taxonomy" id="198092"/>
    <lineage>
        <taxon>Bacteria</taxon>
        <taxon>Pseudomonadati</taxon>
        <taxon>Pseudomonadota</taxon>
        <taxon>Alphaproteobacteria</taxon>
        <taxon>Acetobacterales</taxon>
        <taxon>Roseomonadaceae</taxon>
        <taxon>Muricoccus</taxon>
    </lineage>
</organism>
<reference evidence="2 3" key="1">
    <citation type="submission" date="2016-11" db="EMBL/GenBank/DDBJ databases">
        <authorList>
            <person name="Jaros S."/>
            <person name="Januszkiewicz K."/>
            <person name="Wedrychowicz H."/>
        </authorList>
    </citation>
    <scope>NUCLEOTIDE SEQUENCE [LARGE SCALE GENOMIC DNA]</scope>
    <source>
        <strain evidence="2 3">DSM 14916</strain>
    </source>
</reference>
<dbReference type="STRING" id="198092.SAMN02745194_00622"/>
<dbReference type="RefSeq" id="WP_073131607.1">
    <property type="nucleotide sequence ID" value="NZ_FQZF01000003.1"/>
</dbReference>
<sequence>MSASAARAVIWPAAGLAIWGGHFGAIYAIHALACERGMEGGTLLGMPWVVAMVAGATILALLGLALIFVLARPGGEITEGGEAEPRFTLWFGAAACVVAGFAILFQAAPAMVLPACW</sequence>
<evidence type="ECO:0000313" key="3">
    <source>
        <dbReference type="Proteomes" id="UP000184387"/>
    </source>
</evidence>
<dbReference type="OrthoDB" id="7277252at2"/>
<keyword evidence="1" id="KW-0472">Membrane</keyword>
<dbReference type="Proteomes" id="UP000184387">
    <property type="component" value="Unassembled WGS sequence"/>
</dbReference>
<gene>
    <name evidence="2" type="ORF">SAMN02745194_00622</name>
</gene>
<keyword evidence="1" id="KW-1133">Transmembrane helix</keyword>
<evidence type="ECO:0000256" key="1">
    <source>
        <dbReference type="SAM" id="Phobius"/>
    </source>
</evidence>
<proteinExistence type="predicted"/>
<name>A0A1M6C910_9PROT</name>
<feature type="transmembrane region" description="Helical" evidence="1">
    <location>
        <begin position="87"/>
        <end position="108"/>
    </location>
</feature>
<dbReference type="EMBL" id="FQZF01000003">
    <property type="protein sequence ID" value="SHI57234.1"/>
    <property type="molecule type" value="Genomic_DNA"/>
</dbReference>
<keyword evidence="1" id="KW-0812">Transmembrane</keyword>
<dbReference type="AlphaFoldDB" id="A0A1M6C910"/>
<keyword evidence="3" id="KW-1185">Reference proteome</keyword>